<dbReference type="AlphaFoldDB" id="A0A5P0YTF0"/>
<protein>
    <submittedName>
        <fullName evidence="2">Uncharacterized protein</fullName>
    </submittedName>
</protein>
<name>A0A5P0YTF0_9ACTN</name>
<sequence>MNRGGNAVALLWREHVKAAFPAGLRESEPGGVDIVLLDAEVAGCVDTYLSNGGRLDAGRYRILREGVAGLDRALPHISDPEERRYCLRLRELATLASPPA</sequence>
<proteinExistence type="predicted"/>
<dbReference type="EMBL" id="JABJXA010000051">
    <property type="protein sequence ID" value="MBB1259393.1"/>
    <property type="molecule type" value="Genomic_DNA"/>
</dbReference>
<gene>
    <name evidence="2" type="ORF">FNX44_007715</name>
    <name evidence="1" type="ORF">H3147_11165</name>
</gene>
<reference evidence="1" key="3">
    <citation type="journal article" name="Syst. Appl. Microbiol.">
        <title>Streptomyces alkaliterrae sp. nov., isolated from an alkaline soil, and emended descriptions of Streptomyces alkaliphilus, Streptomyces calidiresistens and Streptomyces durbertensis.</title>
        <authorList>
            <person name="Swiecimska M."/>
            <person name="Golinska P."/>
            <person name="Nouioui I."/>
            <person name="Wypij M."/>
            <person name="Rai M."/>
            <person name="Sangal V."/>
            <person name="Goodfellow M."/>
        </authorList>
    </citation>
    <scope>NUCLEOTIDE SEQUENCE</scope>
    <source>
        <strain evidence="1">OF8</strain>
    </source>
</reference>
<keyword evidence="3" id="KW-1185">Reference proteome</keyword>
<dbReference type="Proteomes" id="UP000517765">
    <property type="component" value="Unassembled WGS sequence"/>
</dbReference>
<organism evidence="2 3">
    <name type="scientific">Streptomyces alkaliterrae</name>
    <dbReference type="NCBI Taxonomy" id="2213162"/>
    <lineage>
        <taxon>Bacteria</taxon>
        <taxon>Bacillati</taxon>
        <taxon>Actinomycetota</taxon>
        <taxon>Actinomycetes</taxon>
        <taxon>Kitasatosporales</taxon>
        <taxon>Streptomycetaceae</taxon>
        <taxon>Streptomyces</taxon>
    </lineage>
</organism>
<evidence type="ECO:0000313" key="3">
    <source>
        <dbReference type="Proteomes" id="UP000320857"/>
    </source>
</evidence>
<reference evidence="2 3" key="1">
    <citation type="submission" date="2019-10" db="EMBL/GenBank/DDBJ databases">
        <title>Streptomyces sp. nov., a novel actinobacterium isolated from alkaline environment.</title>
        <authorList>
            <person name="Golinska P."/>
        </authorList>
    </citation>
    <scope>NUCLEOTIDE SEQUENCE [LARGE SCALE GENOMIC DNA]</scope>
    <source>
        <strain evidence="2 3">OF1</strain>
    </source>
</reference>
<reference evidence="4" key="2">
    <citation type="submission" date="2020-05" db="EMBL/GenBank/DDBJ databases">
        <title>Classification of alakaliphilic streptomycetes isolated from an alkaline soil next to Lonar Crater, India and a proposal for the recognition of Streptomyces alkaliterrae sp. nov.</title>
        <authorList>
            <person name="Golinska P."/>
        </authorList>
    </citation>
    <scope>NUCLEOTIDE SEQUENCE [LARGE SCALE GENOMIC DNA]</scope>
    <source>
        <strain evidence="4">OF8</strain>
    </source>
</reference>
<comment type="caution">
    <text evidence="2">The sequence shown here is derived from an EMBL/GenBank/DDBJ whole genome shotgun (WGS) entry which is preliminary data.</text>
</comment>
<dbReference type="RefSeq" id="WP_143647231.1">
    <property type="nucleotide sequence ID" value="NZ_JABJXA010000051.1"/>
</dbReference>
<evidence type="ECO:0000313" key="2">
    <source>
        <dbReference type="EMBL" id="MQS01759.1"/>
    </source>
</evidence>
<dbReference type="EMBL" id="VJYK02000056">
    <property type="protein sequence ID" value="MQS01759.1"/>
    <property type="molecule type" value="Genomic_DNA"/>
</dbReference>
<evidence type="ECO:0000313" key="4">
    <source>
        <dbReference type="Proteomes" id="UP000517765"/>
    </source>
</evidence>
<evidence type="ECO:0000313" key="1">
    <source>
        <dbReference type="EMBL" id="MBB1259393.1"/>
    </source>
</evidence>
<dbReference type="OrthoDB" id="3478973at2"/>
<dbReference type="Proteomes" id="UP000320857">
    <property type="component" value="Unassembled WGS sequence"/>
</dbReference>
<accession>A0A5P0YTF0</accession>